<evidence type="ECO:0000313" key="2">
    <source>
        <dbReference type="EMBL" id="CAJ1394116.1"/>
    </source>
</evidence>
<gene>
    <name evidence="2" type="ORF">EVOR1521_LOCUS18850</name>
</gene>
<dbReference type="SUPFAM" id="SSF51197">
    <property type="entry name" value="Clavaminate synthase-like"/>
    <property type="match status" value="1"/>
</dbReference>
<organism evidence="2 3">
    <name type="scientific">Effrenium voratum</name>
    <dbReference type="NCBI Taxonomy" id="2562239"/>
    <lineage>
        <taxon>Eukaryota</taxon>
        <taxon>Sar</taxon>
        <taxon>Alveolata</taxon>
        <taxon>Dinophyceae</taxon>
        <taxon>Suessiales</taxon>
        <taxon>Symbiodiniaceae</taxon>
        <taxon>Effrenium</taxon>
    </lineage>
</organism>
<name>A0AA36N8A4_9DINO</name>
<dbReference type="InterPro" id="IPR003347">
    <property type="entry name" value="JmjC_dom"/>
</dbReference>
<protein>
    <recommendedName>
        <fullName evidence="1">JmjC domain-containing protein</fullName>
    </recommendedName>
</protein>
<comment type="caution">
    <text evidence="2">The sequence shown here is derived from an EMBL/GenBank/DDBJ whole genome shotgun (WGS) entry which is preliminary data.</text>
</comment>
<evidence type="ECO:0000259" key="1">
    <source>
        <dbReference type="PROSITE" id="PS51184"/>
    </source>
</evidence>
<dbReference type="PANTHER" id="PTHR12480">
    <property type="entry name" value="ARGININE DEMETHYLASE AND LYSYL-HYDROXYLASE JMJD"/>
    <property type="match status" value="1"/>
</dbReference>
<dbReference type="Proteomes" id="UP001178507">
    <property type="component" value="Unassembled WGS sequence"/>
</dbReference>
<accession>A0AA36N8A4</accession>
<sequence length="252" mass="28081">MESLAAAVSDQRCEVQFKRMTAGKEPVKSGAALAEVQTLLAESRGEDSVLLMDETLLAPFAQRILEQAPAYLQSDWFHLFPPSWQPSPLCLILGGVGARSDLHADPLAWTGWNCLLRGRKLWRFFPAGRSACDAEPRFGAVPRPFGVGRGELCAIGCGRGSAKDSFQEDLGPCLEYLQQPGETLIFPGHWWHQTYHLTTTEGFAGQLLNGQNLRRVMEHIVSWCHLEVEEEIWQRPHQEVIAQVLSEAVDSM</sequence>
<feature type="domain" description="JmjC" evidence="1">
    <location>
        <begin position="57"/>
        <end position="224"/>
    </location>
</feature>
<dbReference type="AlphaFoldDB" id="A0AA36N8A4"/>
<keyword evidence="3" id="KW-1185">Reference proteome</keyword>
<reference evidence="2" key="1">
    <citation type="submission" date="2023-08" db="EMBL/GenBank/DDBJ databases">
        <authorList>
            <person name="Chen Y."/>
            <person name="Shah S."/>
            <person name="Dougan E. K."/>
            <person name="Thang M."/>
            <person name="Chan C."/>
        </authorList>
    </citation>
    <scope>NUCLEOTIDE SEQUENCE</scope>
</reference>
<dbReference type="Gene3D" id="2.60.120.650">
    <property type="entry name" value="Cupin"/>
    <property type="match status" value="1"/>
</dbReference>
<proteinExistence type="predicted"/>
<dbReference type="PROSITE" id="PS51184">
    <property type="entry name" value="JMJC"/>
    <property type="match status" value="1"/>
</dbReference>
<dbReference type="EMBL" id="CAUJNA010002757">
    <property type="protein sequence ID" value="CAJ1394116.1"/>
    <property type="molecule type" value="Genomic_DNA"/>
</dbReference>
<dbReference type="InterPro" id="IPR050910">
    <property type="entry name" value="JMJD6_ArgDemeth/LysHydrox"/>
</dbReference>
<evidence type="ECO:0000313" key="3">
    <source>
        <dbReference type="Proteomes" id="UP001178507"/>
    </source>
</evidence>